<organism evidence="4 5">
    <name type="scientific">Rhodohalobacter sulfatireducens</name>
    <dbReference type="NCBI Taxonomy" id="2911366"/>
    <lineage>
        <taxon>Bacteria</taxon>
        <taxon>Pseudomonadati</taxon>
        <taxon>Balneolota</taxon>
        <taxon>Balneolia</taxon>
        <taxon>Balneolales</taxon>
        <taxon>Balneolaceae</taxon>
        <taxon>Rhodohalobacter</taxon>
    </lineage>
</organism>
<dbReference type="InterPro" id="IPR008928">
    <property type="entry name" value="6-hairpin_glycosidase_sf"/>
</dbReference>
<keyword evidence="1" id="KW-0328">Glycosyltransferase</keyword>
<evidence type="ECO:0000256" key="2">
    <source>
        <dbReference type="ARBA" id="ARBA00022679"/>
    </source>
</evidence>
<comment type="caution">
    <text evidence="4">The sequence shown here is derived from an EMBL/GenBank/DDBJ whole genome shotgun (WGS) entry which is preliminary data.</text>
</comment>
<dbReference type="EMBL" id="JAKLWS010000004">
    <property type="protein sequence ID" value="MCG2587922.1"/>
    <property type="molecule type" value="Genomic_DNA"/>
</dbReference>
<keyword evidence="5" id="KW-1185">Reference proteome</keyword>
<evidence type="ECO:0000259" key="3">
    <source>
        <dbReference type="Pfam" id="PF17167"/>
    </source>
</evidence>
<feature type="domain" description="Glycosyl hydrolase 94 catalytic" evidence="3">
    <location>
        <begin position="80"/>
        <end position="319"/>
    </location>
</feature>
<dbReference type="InterPro" id="IPR033432">
    <property type="entry name" value="GH94_catalytic"/>
</dbReference>
<name>A0ABS9KAP7_9BACT</name>
<evidence type="ECO:0000313" key="5">
    <source>
        <dbReference type="Proteomes" id="UP001165366"/>
    </source>
</evidence>
<evidence type="ECO:0000256" key="1">
    <source>
        <dbReference type="ARBA" id="ARBA00022676"/>
    </source>
</evidence>
<reference evidence="4" key="1">
    <citation type="submission" date="2022-01" db="EMBL/GenBank/DDBJ databases">
        <authorList>
            <person name="Wang Y."/>
        </authorList>
    </citation>
    <scope>NUCLEOTIDE SEQUENCE</scope>
    <source>
        <strain evidence="4">WB101</strain>
    </source>
</reference>
<evidence type="ECO:0000313" key="4">
    <source>
        <dbReference type="EMBL" id="MCG2587922.1"/>
    </source>
</evidence>
<accession>A0ABS9KAP7</accession>
<gene>
    <name evidence="4" type="ORF">L6773_05065</name>
</gene>
<dbReference type="Proteomes" id="UP001165366">
    <property type="component" value="Unassembled WGS sequence"/>
</dbReference>
<proteinExistence type="predicted"/>
<dbReference type="Gene3D" id="1.50.10.10">
    <property type="match status" value="1"/>
</dbReference>
<sequence>MKLSLFIFSGLMFIFSADQSRENKILAEKILTDTTISKVDGMARNLMKKGFYAGSGYQMVWSRDLNTFIELSCEEYDNSVIRENLLMFFHFQQENGEMLDGYVRKEGFTWGDPHPYESATAPNHIGFKNTVESDQETSLIQAIYKYVDKTGDTDILNETVAGNTVYNRLKGSVDFLLDERYSGKYGLIIGATTFDWGDIQVEGGAIVDVDELTHWSIDVYDNAMLAIAAQNMAELSPEEDKEYWKGLNTQLIINIRKHLWDGDSQKFIPHIYIDGSPFPDDFDENEIHYHGGTAVAIEAGVLSRDEIAKVAQQMKKNVELAGAPSIGLTLYPAYPSNVLGENVSAPYEYQNGGDWTWFGGRMIQQLIKHGFVEEAYELSQPMLERVIENDGFYEWYRMDGTPAGSAEFKGSAGVLGKAIQMFNQWANENK</sequence>
<keyword evidence="2" id="KW-0808">Transferase</keyword>
<dbReference type="InterPro" id="IPR012341">
    <property type="entry name" value="6hp_glycosidase-like_sf"/>
</dbReference>
<reference evidence="4" key="2">
    <citation type="submission" date="2024-05" db="EMBL/GenBank/DDBJ databases">
        <title>Rhodohalobacter halophilus gen. nov., sp. nov., a moderately halophilic member of the family Balneolaceae.</title>
        <authorList>
            <person name="Xia J."/>
        </authorList>
    </citation>
    <scope>NUCLEOTIDE SEQUENCE</scope>
    <source>
        <strain evidence="4">WB101</strain>
    </source>
</reference>
<protein>
    <recommendedName>
        <fullName evidence="3">Glycosyl hydrolase 94 catalytic domain-containing protein</fullName>
    </recommendedName>
</protein>
<dbReference type="Pfam" id="PF17167">
    <property type="entry name" value="Glyco_hydro_94"/>
    <property type="match status" value="1"/>
</dbReference>
<dbReference type="SUPFAM" id="SSF48208">
    <property type="entry name" value="Six-hairpin glycosidases"/>
    <property type="match status" value="1"/>
</dbReference>